<dbReference type="Pfam" id="PF07944">
    <property type="entry name" value="Beta-AFase-like_GH127_cat"/>
    <property type="match status" value="1"/>
</dbReference>
<sequence length="181" mass="20383">MDLVRISQPDSEVGATFLPVVNRLWSNMVEKRSYVTGGISAIKRWEGFGIDYFLPQGTDGGYYTETCAVIGVMMLTERQLQFVVSKCYSHCADFMELCLYSAVLTDISLDGKAFTYVNQLASSHQDLSQRHKWFECACCPPNVTRTLGYLGGYVWSHNTTEQKAIVNVHLYTAAILRLRVS</sequence>
<proteinExistence type="predicted"/>
<dbReference type="AlphaFoldDB" id="A0A9W9IYX8"/>
<organism evidence="2 3">
    <name type="scientific">Penicillium cf. viridicatum</name>
    <dbReference type="NCBI Taxonomy" id="2972119"/>
    <lineage>
        <taxon>Eukaryota</taxon>
        <taxon>Fungi</taxon>
        <taxon>Dikarya</taxon>
        <taxon>Ascomycota</taxon>
        <taxon>Pezizomycotina</taxon>
        <taxon>Eurotiomycetes</taxon>
        <taxon>Eurotiomycetidae</taxon>
        <taxon>Eurotiales</taxon>
        <taxon>Aspergillaceae</taxon>
        <taxon>Penicillium</taxon>
    </lineage>
</organism>
<evidence type="ECO:0000313" key="3">
    <source>
        <dbReference type="Proteomes" id="UP001150942"/>
    </source>
</evidence>
<reference evidence="2" key="1">
    <citation type="submission" date="2022-11" db="EMBL/GenBank/DDBJ databases">
        <authorList>
            <person name="Petersen C."/>
        </authorList>
    </citation>
    <scope>NUCLEOTIDE SEQUENCE</scope>
    <source>
        <strain evidence="2">IBT 20477</strain>
    </source>
</reference>
<keyword evidence="2" id="KW-0378">Hydrolase</keyword>
<reference evidence="2" key="2">
    <citation type="journal article" date="2023" name="IMA Fungus">
        <title>Comparative genomic study of the Penicillium genus elucidates a diverse pangenome and 15 lateral gene transfer events.</title>
        <authorList>
            <person name="Petersen C."/>
            <person name="Sorensen T."/>
            <person name="Nielsen M.R."/>
            <person name="Sondergaard T.E."/>
            <person name="Sorensen J.L."/>
            <person name="Fitzpatrick D.A."/>
            <person name="Frisvad J.C."/>
            <person name="Nielsen K.L."/>
        </authorList>
    </citation>
    <scope>NUCLEOTIDE SEQUENCE</scope>
    <source>
        <strain evidence="2">IBT 20477</strain>
    </source>
</reference>
<dbReference type="OrthoDB" id="654211at2759"/>
<name>A0A9W9IYX8_9EURO</name>
<dbReference type="Proteomes" id="UP001150942">
    <property type="component" value="Unassembled WGS sequence"/>
</dbReference>
<evidence type="ECO:0000259" key="1">
    <source>
        <dbReference type="Pfam" id="PF07944"/>
    </source>
</evidence>
<feature type="domain" description="Non-reducing end beta-L-arabinofuranosidase-like GH127 catalytic" evidence="1">
    <location>
        <begin position="20"/>
        <end position="150"/>
    </location>
</feature>
<dbReference type="InterPro" id="IPR049174">
    <property type="entry name" value="Beta-AFase-like"/>
</dbReference>
<dbReference type="GO" id="GO:0016798">
    <property type="term" value="F:hydrolase activity, acting on glycosyl bonds"/>
    <property type="evidence" value="ECO:0007669"/>
    <property type="project" value="UniProtKB-KW"/>
</dbReference>
<evidence type="ECO:0000313" key="2">
    <source>
        <dbReference type="EMBL" id="KAJ5186649.1"/>
    </source>
</evidence>
<dbReference type="EMBL" id="JAPQKQ010000008">
    <property type="protein sequence ID" value="KAJ5186649.1"/>
    <property type="molecule type" value="Genomic_DNA"/>
</dbReference>
<keyword evidence="3" id="KW-1185">Reference proteome</keyword>
<dbReference type="PANTHER" id="PTHR43465:SF2">
    <property type="entry name" value="DUF1680 DOMAIN PROTEIN (AFU_ORTHOLOGUE AFUA_1G08910)"/>
    <property type="match status" value="1"/>
</dbReference>
<dbReference type="PANTHER" id="PTHR43465">
    <property type="entry name" value="DUF1680 DOMAIN PROTEIN (AFU_ORTHOLOGUE AFUA_1G08910)"/>
    <property type="match status" value="1"/>
</dbReference>
<accession>A0A9W9IYX8</accession>
<comment type="caution">
    <text evidence="2">The sequence shown here is derived from an EMBL/GenBank/DDBJ whole genome shotgun (WGS) entry which is preliminary data.</text>
</comment>
<protein>
    <submittedName>
        <fullName evidence="2">Six-hairpin glycosidase</fullName>
    </submittedName>
</protein>
<keyword evidence="2" id="KW-0326">Glycosidase</keyword>
<gene>
    <name evidence="2" type="ORF">N7449_011413</name>
</gene>
<dbReference type="InterPro" id="IPR012878">
    <property type="entry name" value="Beta-AFase-like_GH127_cat"/>
</dbReference>